<dbReference type="SUPFAM" id="SSF56112">
    <property type="entry name" value="Protein kinase-like (PK-like)"/>
    <property type="match status" value="1"/>
</dbReference>
<proteinExistence type="predicted"/>
<gene>
    <name evidence="1" type="ORF">C1645_758784</name>
</gene>
<evidence type="ECO:0000313" key="2">
    <source>
        <dbReference type="Proteomes" id="UP000265703"/>
    </source>
</evidence>
<dbReference type="Gene3D" id="1.10.510.10">
    <property type="entry name" value="Transferase(Phosphotransferase) domain 1"/>
    <property type="match status" value="1"/>
</dbReference>
<evidence type="ECO:0008006" key="3">
    <source>
        <dbReference type="Google" id="ProtNLM"/>
    </source>
</evidence>
<name>A0A397T9N0_9GLOM</name>
<dbReference type="AlphaFoldDB" id="A0A397T9N0"/>
<dbReference type="Proteomes" id="UP000265703">
    <property type="component" value="Unassembled WGS sequence"/>
</dbReference>
<reference evidence="1 2" key="1">
    <citation type="submission" date="2018-06" db="EMBL/GenBank/DDBJ databases">
        <title>Comparative genomics reveals the genomic features of Rhizophagus irregularis, R. cerebriforme, R. diaphanum and Gigaspora rosea, and their symbiotic lifestyle signature.</title>
        <authorList>
            <person name="Morin E."/>
            <person name="San Clemente H."/>
            <person name="Chen E.C.H."/>
            <person name="De La Providencia I."/>
            <person name="Hainaut M."/>
            <person name="Kuo A."/>
            <person name="Kohler A."/>
            <person name="Murat C."/>
            <person name="Tang N."/>
            <person name="Roy S."/>
            <person name="Loubradou J."/>
            <person name="Henrissat B."/>
            <person name="Grigoriev I.V."/>
            <person name="Corradi N."/>
            <person name="Roux C."/>
            <person name="Martin F.M."/>
        </authorList>
    </citation>
    <scope>NUCLEOTIDE SEQUENCE [LARGE SCALE GENOMIC DNA]</scope>
    <source>
        <strain evidence="1 2">DAOM 227022</strain>
    </source>
</reference>
<evidence type="ECO:0000313" key="1">
    <source>
        <dbReference type="EMBL" id="RIA94970.1"/>
    </source>
</evidence>
<dbReference type="OrthoDB" id="2396740at2759"/>
<accession>A0A397T9N0</accession>
<sequence>MHEFISEERPYYDFPHDTINLANEICIKDGLRPKISEDVPKLLADLIIKCWDGKVENRPTASQNQLILVNF</sequence>
<comment type="caution">
    <text evidence="1">The sequence shown here is derived from an EMBL/GenBank/DDBJ whole genome shotgun (WGS) entry which is preliminary data.</text>
</comment>
<dbReference type="InterPro" id="IPR011009">
    <property type="entry name" value="Kinase-like_dom_sf"/>
</dbReference>
<dbReference type="EMBL" id="QKYT01000070">
    <property type="protein sequence ID" value="RIA94970.1"/>
    <property type="molecule type" value="Genomic_DNA"/>
</dbReference>
<organism evidence="1 2">
    <name type="scientific">Glomus cerebriforme</name>
    <dbReference type="NCBI Taxonomy" id="658196"/>
    <lineage>
        <taxon>Eukaryota</taxon>
        <taxon>Fungi</taxon>
        <taxon>Fungi incertae sedis</taxon>
        <taxon>Mucoromycota</taxon>
        <taxon>Glomeromycotina</taxon>
        <taxon>Glomeromycetes</taxon>
        <taxon>Glomerales</taxon>
        <taxon>Glomeraceae</taxon>
        <taxon>Glomus</taxon>
    </lineage>
</organism>
<protein>
    <recommendedName>
        <fullName evidence="3">Serine-threonine/tyrosine-protein kinase catalytic domain-containing protein</fullName>
    </recommendedName>
</protein>
<keyword evidence="2" id="KW-1185">Reference proteome</keyword>